<organism evidence="1 2">
    <name type="scientific">Aliiglaciecola litoralis</name>
    <dbReference type="NCBI Taxonomy" id="582857"/>
    <lineage>
        <taxon>Bacteria</taxon>
        <taxon>Pseudomonadati</taxon>
        <taxon>Pseudomonadota</taxon>
        <taxon>Gammaproteobacteria</taxon>
        <taxon>Alteromonadales</taxon>
        <taxon>Alteromonadaceae</taxon>
        <taxon>Aliiglaciecola</taxon>
    </lineage>
</organism>
<protein>
    <submittedName>
        <fullName evidence="1">Uncharacterized protein</fullName>
    </submittedName>
</protein>
<evidence type="ECO:0000313" key="1">
    <source>
        <dbReference type="EMBL" id="GAA0854414.1"/>
    </source>
</evidence>
<proteinExistence type="predicted"/>
<name>A0ABP3WPG3_9ALTE</name>
<sequence>MKGKQAKRKADDNAPAYLVEQEDSSVVLKGHSELSITEQIRRHYASN</sequence>
<keyword evidence="2" id="KW-1185">Reference proteome</keyword>
<dbReference type="EMBL" id="BAAAFD010000002">
    <property type="protein sequence ID" value="GAA0854414.1"/>
    <property type="molecule type" value="Genomic_DNA"/>
</dbReference>
<reference evidence="2" key="1">
    <citation type="journal article" date="2019" name="Int. J. Syst. Evol. Microbiol.">
        <title>The Global Catalogue of Microorganisms (GCM) 10K type strain sequencing project: providing services to taxonomists for standard genome sequencing and annotation.</title>
        <authorList>
            <consortium name="The Broad Institute Genomics Platform"/>
            <consortium name="The Broad Institute Genome Sequencing Center for Infectious Disease"/>
            <person name="Wu L."/>
            <person name="Ma J."/>
        </authorList>
    </citation>
    <scope>NUCLEOTIDE SEQUENCE [LARGE SCALE GENOMIC DNA]</scope>
    <source>
        <strain evidence="2">JCM 15896</strain>
    </source>
</reference>
<comment type="caution">
    <text evidence="1">The sequence shown here is derived from an EMBL/GenBank/DDBJ whole genome shotgun (WGS) entry which is preliminary data.</text>
</comment>
<evidence type="ECO:0000313" key="2">
    <source>
        <dbReference type="Proteomes" id="UP001500359"/>
    </source>
</evidence>
<accession>A0ABP3WPG3</accession>
<gene>
    <name evidence="1" type="ORF">GCM10009114_10050</name>
</gene>
<dbReference type="Proteomes" id="UP001500359">
    <property type="component" value="Unassembled WGS sequence"/>
</dbReference>